<dbReference type="OrthoDB" id="5575at2759"/>
<dbReference type="InterPro" id="IPR001650">
    <property type="entry name" value="Helicase_C-like"/>
</dbReference>
<dbReference type="GO" id="GO:0005524">
    <property type="term" value="F:ATP binding"/>
    <property type="evidence" value="ECO:0007669"/>
    <property type="project" value="UniProtKB-KW"/>
</dbReference>
<dbReference type="SMART" id="SM00487">
    <property type="entry name" value="DEXDc"/>
    <property type="match status" value="1"/>
</dbReference>
<dbReference type="GO" id="GO:0016787">
    <property type="term" value="F:hydrolase activity"/>
    <property type="evidence" value="ECO:0007669"/>
    <property type="project" value="UniProtKB-KW"/>
</dbReference>
<sequence length="1251" mass="141902">MGYYNGHESSYSPNPLSYYPHSHAHQDYQTSQSHLYPFNLQESPEYQWDAFDDQLLHEPEPVIATEPQPSPSNRATIQKHGLSKFRSNSNSSPPNQRRTLGIKYNMCSSPLSGRRTQPANNKKSALKRAYNKTQQRTRQLPLQERQYHGHQGQWPSKFEQSHSTPFAYRQHKDYLKSSYPKSTPDNPQVKHGSYYAKNEAAPVINGVHLQSIRLLPEKYQKVFSFPLFNAVQSACIPEVWYNSSNVVISSPTGSGKTVLFEIAICKLFNMSPTGCKIIYMAPTKALCNERVRDWSKKFGGLGGEMTGDTDAAQLSSVKESDIIITTPEKWDSMTRRWRDHRKLLDLVKLFLIDEVHMLSEKRGATLEVVVSRMQTLAKDIRIIALSATVPNIDDVALWIRKGNRELGPAIALRFGEEFRPVKLNKHVLGFCQKQSDNDFQFDRVLSFKLMSTIKTYSDNKPTIVFCSTRKASVDAAKQICKEYKEKSPKPWVQQGAITFKDKELSDVGKVGVGFHHAGLEQSDRQLLERSFLEGKIMVICCTSTLAVGINLPAHLVIVKNTLSYVGSRFEEYTDLAILQMMGRAGRPQFEDSGTGRDRDQQLETICRRDLDLLKEIKLVDEKNERLVSTVYGDAAARYYVRYETMKCIVNIKDKARPRDILEVLCKAEEFQELRPRTGEKSFYNEINKDNQIRYQLKGKVDSVADKMFILLQVCPHPDNSNFIGLGEVAVKTFVNHDIQNFEQLRNIDAQKIEYILKRNPPFGTTIVDALHSIPKFELQVQETSQFSDGFGPLQIGLKIKIGLANKTIQKRLNGQVLFADLLMETSDGCLLDFRRLAVFKLDGGVEFDLNVRLISSQVIITTVFCEDLVGTTVTNRFQPDVESHQFRQIAAKVVDVSNESDYEDAAFDAIAGDLEFGHLGELSFDHGVHSIEQGSRYTAETYNQDVSPDEELDRLPNGNYRCNHKCKNRNNCRHICCRDGTERPPKRSKAHISKVSQQVTRIKINDLDDFKNPCDRTARGVCDNKIIQDLKVIDTPQQSGPHQEVSHFKSQNWEDEICRDHYDSSVDTDMMNYAMTSMTEQDNSSGDHISKSFEDLFDQSPIRPARNSVTKLEHEILKTKEINQSPVGPQWKTKQTCTNIERESLSLEVSTITEQTTSPVLTQVSSQSLQKLAAGQGVRAAPVIYISPGPSNKKAPVSVEKELLDFLGDCVIFNEGKKWDEPVEESTAEPAKKKIRFAPLTSGSWFRSENF</sequence>
<evidence type="ECO:0000259" key="5">
    <source>
        <dbReference type="PROSITE" id="PS51192"/>
    </source>
</evidence>
<protein>
    <submittedName>
        <fullName evidence="7">ATP-dependent DNA helicase MER3</fullName>
    </submittedName>
</protein>
<dbReference type="InterPro" id="IPR014001">
    <property type="entry name" value="Helicase_ATP-bd"/>
</dbReference>
<dbReference type="InterPro" id="IPR027417">
    <property type="entry name" value="P-loop_NTPase"/>
</dbReference>
<evidence type="ECO:0000313" key="7">
    <source>
        <dbReference type="EMBL" id="OLL22607.1"/>
    </source>
</evidence>
<dbReference type="PROSITE" id="PS51194">
    <property type="entry name" value="HELICASE_CTER"/>
    <property type="match status" value="1"/>
</dbReference>
<dbReference type="SUPFAM" id="SSF158702">
    <property type="entry name" value="Sec63 N-terminal domain-like"/>
    <property type="match status" value="1"/>
</dbReference>
<dbReference type="AlphaFoldDB" id="A0A1U7LIX9"/>
<gene>
    <name evidence="7" type="ORF">NEOLI_000233</name>
</gene>
<name>A0A1U7LIX9_NEOID</name>
<dbReference type="Pfam" id="PF00271">
    <property type="entry name" value="Helicase_C"/>
    <property type="match status" value="1"/>
</dbReference>
<evidence type="ECO:0000256" key="1">
    <source>
        <dbReference type="ARBA" id="ARBA00010140"/>
    </source>
</evidence>
<dbReference type="Pfam" id="PF02889">
    <property type="entry name" value="Sec63"/>
    <property type="match status" value="1"/>
</dbReference>
<comment type="similarity">
    <text evidence="1">Belongs to the helicase family. SKI2 subfamily.</text>
</comment>
<dbReference type="InterPro" id="IPR011545">
    <property type="entry name" value="DEAD/DEAH_box_helicase_dom"/>
</dbReference>
<dbReference type="InterPro" id="IPR052247">
    <property type="entry name" value="Meiotic_Crossover_Helicase"/>
</dbReference>
<dbReference type="GO" id="GO:0003676">
    <property type="term" value="F:nucleic acid binding"/>
    <property type="evidence" value="ECO:0007669"/>
    <property type="project" value="InterPro"/>
</dbReference>
<dbReference type="STRING" id="1198029.A0A1U7LIX9"/>
<keyword evidence="7" id="KW-0378">Hydrolase</keyword>
<accession>A0A1U7LIX9</accession>
<evidence type="ECO:0000256" key="3">
    <source>
        <dbReference type="ARBA" id="ARBA00022840"/>
    </source>
</evidence>
<evidence type="ECO:0000256" key="4">
    <source>
        <dbReference type="SAM" id="MobiDB-lite"/>
    </source>
</evidence>
<comment type="caution">
    <text evidence="7">The sequence shown here is derived from an EMBL/GenBank/DDBJ whole genome shotgun (WGS) entry which is preliminary data.</text>
</comment>
<dbReference type="PROSITE" id="PS51192">
    <property type="entry name" value="HELICASE_ATP_BIND_1"/>
    <property type="match status" value="1"/>
</dbReference>
<dbReference type="SMART" id="SM00973">
    <property type="entry name" value="Sec63"/>
    <property type="match status" value="1"/>
</dbReference>
<keyword evidence="7" id="KW-0347">Helicase</keyword>
<dbReference type="GO" id="GO:0043138">
    <property type="term" value="F:3'-5' DNA helicase activity"/>
    <property type="evidence" value="ECO:0007669"/>
    <property type="project" value="UniProtKB-EC"/>
</dbReference>
<dbReference type="SUPFAM" id="SSF52540">
    <property type="entry name" value="P-loop containing nucleoside triphosphate hydrolases"/>
    <property type="match status" value="1"/>
</dbReference>
<feature type="domain" description="Helicase C-terminal" evidence="6">
    <location>
        <begin position="448"/>
        <end position="624"/>
    </location>
</feature>
<keyword evidence="3" id="KW-0067">ATP-binding</keyword>
<keyword evidence="8" id="KW-1185">Reference proteome</keyword>
<organism evidence="7 8">
    <name type="scientific">Neolecta irregularis (strain DAH-3)</name>
    <dbReference type="NCBI Taxonomy" id="1198029"/>
    <lineage>
        <taxon>Eukaryota</taxon>
        <taxon>Fungi</taxon>
        <taxon>Dikarya</taxon>
        <taxon>Ascomycota</taxon>
        <taxon>Taphrinomycotina</taxon>
        <taxon>Neolectales</taxon>
        <taxon>Neolectaceae</taxon>
        <taxon>Neolecta</taxon>
    </lineage>
</organism>
<reference evidence="7 8" key="1">
    <citation type="submission" date="2016-04" db="EMBL/GenBank/DDBJ databases">
        <title>Evolutionary innovation and constraint leading to complex multicellularity in the Ascomycota.</title>
        <authorList>
            <person name="Cisse O."/>
            <person name="Nguyen A."/>
            <person name="Hewitt D.A."/>
            <person name="Jedd G."/>
            <person name="Stajich J.E."/>
        </authorList>
    </citation>
    <scope>NUCLEOTIDE SEQUENCE [LARGE SCALE GENOMIC DNA]</scope>
    <source>
        <strain evidence="7 8">DAH-3</strain>
    </source>
</reference>
<dbReference type="SMART" id="SM00490">
    <property type="entry name" value="HELICc"/>
    <property type="match status" value="1"/>
</dbReference>
<evidence type="ECO:0000256" key="2">
    <source>
        <dbReference type="ARBA" id="ARBA00022741"/>
    </source>
</evidence>
<feature type="domain" description="Helicase ATP-binding" evidence="5">
    <location>
        <begin position="237"/>
        <end position="407"/>
    </location>
</feature>
<evidence type="ECO:0000259" key="6">
    <source>
        <dbReference type="PROSITE" id="PS51194"/>
    </source>
</evidence>
<dbReference type="GO" id="GO:0051321">
    <property type="term" value="P:meiotic cell cycle"/>
    <property type="evidence" value="ECO:0007669"/>
    <property type="project" value="UniProtKB-KW"/>
</dbReference>
<dbReference type="PANTHER" id="PTHR47835">
    <property type="entry name" value="HFM1, ATP DEPENDENT DNA HELICASE HOMOLOG"/>
    <property type="match status" value="1"/>
</dbReference>
<dbReference type="Gene3D" id="1.10.3380.10">
    <property type="entry name" value="Sec63 N-terminal domain-like domain"/>
    <property type="match status" value="1"/>
</dbReference>
<dbReference type="InterPro" id="IPR004179">
    <property type="entry name" value="Sec63-dom"/>
</dbReference>
<dbReference type="Gene3D" id="3.40.50.300">
    <property type="entry name" value="P-loop containing nucleotide triphosphate hydrolases"/>
    <property type="match status" value="2"/>
</dbReference>
<dbReference type="EMBL" id="LXFE01003012">
    <property type="protein sequence ID" value="OLL22607.1"/>
    <property type="molecule type" value="Genomic_DNA"/>
</dbReference>
<dbReference type="PANTHER" id="PTHR47835:SF3">
    <property type="entry name" value="HELICASE FOR MEIOSIS 1"/>
    <property type="match status" value="1"/>
</dbReference>
<dbReference type="CDD" id="cd18795">
    <property type="entry name" value="SF2_C_Ski2"/>
    <property type="match status" value="1"/>
</dbReference>
<dbReference type="Pfam" id="PF00270">
    <property type="entry name" value="DEAD"/>
    <property type="match status" value="1"/>
</dbReference>
<keyword evidence="2" id="KW-0547">Nucleotide-binding</keyword>
<feature type="region of interest" description="Disordered" evidence="4">
    <location>
        <begin position="63"/>
        <end position="99"/>
    </location>
</feature>
<evidence type="ECO:0000313" key="8">
    <source>
        <dbReference type="Proteomes" id="UP000186594"/>
    </source>
</evidence>
<proteinExistence type="inferred from homology"/>
<dbReference type="Proteomes" id="UP000186594">
    <property type="component" value="Unassembled WGS sequence"/>
</dbReference>